<sequence length="71" mass="8211">MNILVFSTSVKEKRQVNKVTTLLTKIPAIAQWNFDLEDCDNILRIEADNLSPRYIERLLIGAGINCRELEY</sequence>
<gene>
    <name evidence="1" type="ORF">FSB76_25325</name>
</gene>
<dbReference type="EMBL" id="CP042437">
    <property type="protein sequence ID" value="QEC79112.1"/>
    <property type="molecule type" value="Genomic_DNA"/>
</dbReference>
<protein>
    <recommendedName>
        <fullName evidence="3">Copper chaperone</fullName>
    </recommendedName>
</protein>
<evidence type="ECO:0000313" key="1">
    <source>
        <dbReference type="EMBL" id="QEC79112.1"/>
    </source>
</evidence>
<evidence type="ECO:0000313" key="2">
    <source>
        <dbReference type="Proteomes" id="UP000321362"/>
    </source>
</evidence>
<keyword evidence="2" id="KW-1185">Reference proteome</keyword>
<organism evidence="1 2">
    <name type="scientific">Mucilaginibacter ginsenosidivorax</name>
    <dbReference type="NCBI Taxonomy" id="862126"/>
    <lineage>
        <taxon>Bacteria</taxon>
        <taxon>Pseudomonadati</taxon>
        <taxon>Bacteroidota</taxon>
        <taxon>Sphingobacteriia</taxon>
        <taxon>Sphingobacteriales</taxon>
        <taxon>Sphingobacteriaceae</taxon>
        <taxon>Mucilaginibacter</taxon>
    </lineage>
</organism>
<evidence type="ECO:0008006" key="3">
    <source>
        <dbReference type="Google" id="ProtNLM"/>
    </source>
</evidence>
<dbReference type="RefSeq" id="WP_147058395.1">
    <property type="nucleotide sequence ID" value="NZ_CP042437.1"/>
</dbReference>
<proteinExistence type="predicted"/>
<accession>A0A5B8W859</accession>
<dbReference type="Proteomes" id="UP000321362">
    <property type="component" value="Chromosome"/>
</dbReference>
<reference evidence="1 2" key="1">
    <citation type="journal article" date="2013" name="J. Microbiol.">
        <title>Mucilaginibacter ginsenosidivorax sp. nov., with ginsenoside converting activity isolated from sediment.</title>
        <authorList>
            <person name="Kim J.K."/>
            <person name="Choi T.E."/>
            <person name="Liu Q.M."/>
            <person name="Park H.Y."/>
            <person name="Yi T.H."/>
            <person name="Yoon M.H."/>
            <person name="Kim S.C."/>
            <person name="Im W.T."/>
        </authorList>
    </citation>
    <scope>NUCLEOTIDE SEQUENCE [LARGE SCALE GENOMIC DNA]</scope>
    <source>
        <strain evidence="1 2">KHI28</strain>
    </source>
</reference>
<dbReference type="KEGG" id="mgk:FSB76_25325"/>
<name>A0A5B8W859_9SPHI</name>
<dbReference type="OrthoDB" id="1036397at2"/>
<dbReference type="AlphaFoldDB" id="A0A5B8W859"/>